<dbReference type="OrthoDB" id="9813449at2"/>
<evidence type="ECO:0000313" key="1">
    <source>
        <dbReference type="EMBL" id="SEM03883.1"/>
    </source>
</evidence>
<dbReference type="Proteomes" id="UP000198744">
    <property type="component" value="Unassembled WGS sequence"/>
</dbReference>
<organism evidence="1 2">
    <name type="scientific">Syntrophus gentianae</name>
    <dbReference type="NCBI Taxonomy" id="43775"/>
    <lineage>
        <taxon>Bacteria</taxon>
        <taxon>Pseudomonadati</taxon>
        <taxon>Thermodesulfobacteriota</taxon>
        <taxon>Syntrophia</taxon>
        <taxon>Syntrophales</taxon>
        <taxon>Syntrophaceae</taxon>
        <taxon>Syntrophus</taxon>
    </lineage>
</organism>
<name>A0A1H7V406_9BACT</name>
<dbReference type="EMBL" id="FOBS01000003">
    <property type="protein sequence ID" value="SEM03883.1"/>
    <property type="molecule type" value="Genomic_DNA"/>
</dbReference>
<reference evidence="1 2" key="1">
    <citation type="submission" date="2016-10" db="EMBL/GenBank/DDBJ databases">
        <authorList>
            <person name="de Groot N.N."/>
        </authorList>
    </citation>
    <scope>NUCLEOTIDE SEQUENCE [LARGE SCALE GENOMIC DNA]</scope>
    <source>
        <strain evidence="1 2">DSM 8423</strain>
    </source>
</reference>
<dbReference type="Gene3D" id="2.30.30.110">
    <property type="match status" value="1"/>
</dbReference>
<dbReference type="AlphaFoldDB" id="A0A1H7V406"/>
<dbReference type="SUPFAM" id="SSF50118">
    <property type="entry name" value="Cell growth inhibitor/plasmid maintenance toxic component"/>
    <property type="match status" value="1"/>
</dbReference>
<accession>A0A1H7V406</accession>
<dbReference type="Pfam" id="PF02452">
    <property type="entry name" value="PemK_toxin"/>
    <property type="match status" value="1"/>
</dbReference>
<dbReference type="STRING" id="43775.SAMN04489760_1034"/>
<dbReference type="InterPro" id="IPR011067">
    <property type="entry name" value="Plasmid_toxin/cell-grow_inhib"/>
</dbReference>
<dbReference type="InterPro" id="IPR003477">
    <property type="entry name" value="PemK-like"/>
</dbReference>
<gene>
    <name evidence="1" type="ORF">SAMN04489760_1034</name>
</gene>
<keyword evidence="2" id="KW-1185">Reference proteome</keyword>
<protein>
    <submittedName>
        <fullName evidence="1">mRNA interferase MazF</fullName>
    </submittedName>
</protein>
<sequence>MGYGYDLYPAEERHHPLPQTDQQSGKLRPALVVRKLPSRYEDWLISMVSSQLSQEIPGFDEIVSPDDPDFKDSGLKLTSLIRVGRLAVVNVDLLLGKIGQIGEVRLTRIRQKLSEWILST</sequence>
<dbReference type="RefSeq" id="WP_093882153.1">
    <property type="nucleotide sequence ID" value="NZ_FOBS01000003.1"/>
</dbReference>
<proteinExistence type="predicted"/>
<evidence type="ECO:0000313" key="2">
    <source>
        <dbReference type="Proteomes" id="UP000198744"/>
    </source>
</evidence>
<dbReference type="GO" id="GO:0003677">
    <property type="term" value="F:DNA binding"/>
    <property type="evidence" value="ECO:0007669"/>
    <property type="project" value="InterPro"/>
</dbReference>